<feature type="region of interest" description="Disordered" evidence="1">
    <location>
        <begin position="1"/>
        <end position="41"/>
    </location>
</feature>
<evidence type="ECO:0000313" key="2">
    <source>
        <dbReference type="EMBL" id="KAK6804033.1"/>
    </source>
</evidence>
<feature type="region of interest" description="Disordered" evidence="1">
    <location>
        <begin position="148"/>
        <end position="174"/>
    </location>
</feature>
<name>A0AAN8UA94_SOLBU</name>
<evidence type="ECO:0000256" key="1">
    <source>
        <dbReference type="SAM" id="MobiDB-lite"/>
    </source>
</evidence>
<feature type="compositionally biased region" description="Basic residues" evidence="1">
    <location>
        <begin position="11"/>
        <end position="35"/>
    </location>
</feature>
<feature type="compositionally biased region" description="Basic and acidic residues" evidence="1">
    <location>
        <begin position="149"/>
        <end position="166"/>
    </location>
</feature>
<gene>
    <name evidence="2" type="ORF">RDI58_001817</name>
</gene>
<dbReference type="Proteomes" id="UP001371456">
    <property type="component" value="Unassembled WGS sequence"/>
</dbReference>
<keyword evidence="3" id="KW-1185">Reference proteome</keyword>
<proteinExistence type="predicted"/>
<sequence>MTQKANLFKGQQKKKSVPSRHGKAPQIRKGKRAVKPSKNTKQMDVDRLNHSVGELRIVMTLELQLIKLNHYERMRTGLTGAEKAPEWNAAQSVVHFGFIFAFPSDLLGISSHVLFRYLAQELTKFINQCNETKAATFATKDGGQLCILKKPESSSKKPESSSKKPESSSGAAKK</sequence>
<dbReference type="PANTHER" id="PTHR36769">
    <property type="entry name" value="2,3-BISPHOSPHOGLYCERATE-DEPENDENT PHOSPHOGLYCERATE MUTASE"/>
    <property type="match status" value="1"/>
</dbReference>
<accession>A0AAN8UA94</accession>
<protein>
    <submittedName>
        <fullName evidence="2">Uncharacterized protein</fullName>
    </submittedName>
</protein>
<dbReference type="PANTHER" id="PTHR36769:SF1">
    <property type="entry name" value="2,3-BISPHOSPHOGLYCERATE-DEPENDENT PHOSPHOGLYCERATE MUTASE"/>
    <property type="match status" value="1"/>
</dbReference>
<dbReference type="EMBL" id="JBANQN010000001">
    <property type="protein sequence ID" value="KAK6804033.1"/>
    <property type="molecule type" value="Genomic_DNA"/>
</dbReference>
<organism evidence="2 3">
    <name type="scientific">Solanum bulbocastanum</name>
    <name type="common">Wild potato</name>
    <dbReference type="NCBI Taxonomy" id="147425"/>
    <lineage>
        <taxon>Eukaryota</taxon>
        <taxon>Viridiplantae</taxon>
        <taxon>Streptophyta</taxon>
        <taxon>Embryophyta</taxon>
        <taxon>Tracheophyta</taxon>
        <taxon>Spermatophyta</taxon>
        <taxon>Magnoliopsida</taxon>
        <taxon>eudicotyledons</taxon>
        <taxon>Gunneridae</taxon>
        <taxon>Pentapetalae</taxon>
        <taxon>asterids</taxon>
        <taxon>lamiids</taxon>
        <taxon>Solanales</taxon>
        <taxon>Solanaceae</taxon>
        <taxon>Solanoideae</taxon>
        <taxon>Solaneae</taxon>
        <taxon>Solanum</taxon>
    </lineage>
</organism>
<reference evidence="2 3" key="1">
    <citation type="submission" date="2024-02" db="EMBL/GenBank/DDBJ databases">
        <title>de novo genome assembly of Solanum bulbocastanum strain 11H21.</title>
        <authorList>
            <person name="Hosaka A.J."/>
        </authorList>
    </citation>
    <scope>NUCLEOTIDE SEQUENCE [LARGE SCALE GENOMIC DNA]</scope>
    <source>
        <tissue evidence="2">Young leaves</tissue>
    </source>
</reference>
<evidence type="ECO:0000313" key="3">
    <source>
        <dbReference type="Proteomes" id="UP001371456"/>
    </source>
</evidence>
<comment type="caution">
    <text evidence="2">The sequence shown here is derived from an EMBL/GenBank/DDBJ whole genome shotgun (WGS) entry which is preliminary data.</text>
</comment>
<dbReference type="AlphaFoldDB" id="A0AAN8UA94"/>